<dbReference type="PANTHER" id="PTHR46394">
    <property type="entry name" value="ANNEXIN"/>
    <property type="match status" value="1"/>
</dbReference>
<dbReference type="InterPro" id="IPR016035">
    <property type="entry name" value="Acyl_Trfase/lysoPLipase"/>
</dbReference>
<dbReference type="Pfam" id="PF01734">
    <property type="entry name" value="Patatin"/>
    <property type="match status" value="1"/>
</dbReference>
<protein>
    <recommendedName>
        <fullName evidence="3">PNPLA domain-containing protein</fullName>
    </recommendedName>
</protein>
<keyword evidence="1" id="KW-0443">Lipid metabolism</keyword>
<organism evidence="4">
    <name type="scientific">viral metagenome</name>
    <dbReference type="NCBI Taxonomy" id="1070528"/>
    <lineage>
        <taxon>unclassified sequences</taxon>
        <taxon>metagenomes</taxon>
        <taxon>organismal metagenomes</taxon>
    </lineage>
</organism>
<feature type="transmembrane region" description="Helical" evidence="2">
    <location>
        <begin position="36"/>
        <end position="55"/>
    </location>
</feature>
<dbReference type="InterPro" id="IPR052580">
    <property type="entry name" value="Lipid_Hydrolase"/>
</dbReference>
<keyword evidence="2" id="KW-1133">Transmembrane helix</keyword>
<reference evidence="4" key="1">
    <citation type="journal article" date="2020" name="Nature">
        <title>Giant virus diversity and host interactions through global metagenomics.</title>
        <authorList>
            <person name="Schulz F."/>
            <person name="Roux S."/>
            <person name="Paez-Espino D."/>
            <person name="Jungbluth S."/>
            <person name="Walsh D.A."/>
            <person name="Denef V.J."/>
            <person name="McMahon K.D."/>
            <person name="Konstantinidis K.T."/>
            <person name="Eloe-Fadrosh E.A."/>
            <person name="Kyrpides N.C."/>
            <person name="Woyke T."/>
        </authorList>
    </citation>
    <scope>NUCLEOTIDE SEQUENCE</scope>
    <source>
        <strain evidence="4">GVMAG-M-3300023174-176</strain>
    </source>
</reference>
<proteinExistence type="predicted"/>
<evidence type="ECO:0000259" key="3">
    <source>
        <dbReference type="PROSITE" id="PS51635"/>
    </source>
</evidence>
<dbReference type="PROSITE" id="PS51635">
    <property type="entry name" value="PNPLA"/>
    <property type="match status" value="1"/>
</dbReference>
<feature type="domain" description="PNPLA" evidence="3">
    <location>
        <begin position="5"/>
        <end position="187"/>
    </location>
</feature>
<dbReference type="PANTHER" id="PTHR46394:SF1">
    <property type="entry name" value="PNPLA DOMAIN-CONTAINING PROTEIN"/>
    <property type="match status" value="1"/>
</dbReference>
<accession>A0A6C0DGX8</accession>
<dbReference type="GO" id="GO:0006629">
    <property type="term" value="P:lipid metabolic process"/>
    <property type="evidence" value="ECO:0007669"/>
    <property type="project" value="UniProtKB-KW"/>
</dbReference>
<dbReference type="InterPro" id="IPR002641">
    <property type="entry name" value="PNPLA_dom"/>
</dbReference>
<dbReference type="Gene3D" id="3.40.1090.10">
    <property type="entry name" value="Cytosolic phospholipase A2 catalytic domain"/>
    <property type="match status" value="2"/>
</dbReference>
<sequence length="285" mass="32377">MYRRIYLCGGGVNSISHVGCLEELEKRSLLKFVKEWMGISAGAFTSMGIVAGYTIPEMKNFNLRFDYSAVSDPDEASGWILNMGYDTGNRLKRLIKSVLHQKGFEDTVTFKGLHEKTNRVLRVFATNLNTGQLMTFDPMKTPDYLVINAVMASMLIPGYFQPFECPVSGHLLCDGGVITNYPYDYIDRPSDSDILYISILYTTEFQSQIELMDIFKRPFELLMNHRAKLSIQLYTNNTIVTSLKNTAAVQLTLTIDEKGVMMEKGKDAVIRFFKNKTPVRRYSVS</sequence>
<dbReference type="AlphaFoldDB" id="A0A6C0DGX8"/>
<dbReference type="SUPFAM" id="SSF52151">
    <property type="entry name" value="FabD/lysophospholipase-like"/>
    <property type="match status" value="1"/>
</dbReference>
<keyword evidence="2" id="KW-0812">Transmembrane</keyword>
<keyword evidence="2" id="KW-0472">Membrane</keyword>
<evidence type="ECO:0000256" key="2">
    <source>
        <dbReference type="SAM" id="Phobius"/>
    </source>
</evidence>
<dbReference type="EMBL" id="MN739613">
    <property type="protein sequence ID" value="QHT15783.1"/>
    <property type="molecule type" value="Genomic_DNA"/>
</dbReference>
<evidence type="ECO:0000256" key="1">
    <source>
        <dbReference type="ARBA" id="ARBA00023098"/>
    </source>
</evidence>
<evidence type="ECO:0000313" key="4">
    <source>
        <dbReference type="EMBL" id="QHT15783.1"/>
    </source>
</evidence>
<name>A0A6C0DGX8_9ZZZZ</name>